<evidence type="ECO:0000256" key="1">
    <source>
        <dbReference type="SAM" id="MobiDB-lite"/>
    </source>
</evidence>
<feature type="region of interest" description="Disordered" evidence="1">
    <location>
        <begin position="511"/>
        <end position="636"/>
    </location>
</feature>
<dbReference type="Proteomes" id="UP001516400">
    <property type="component" value="Unassembled WGS sequence"/>
</dbReference>
<feature type="chain" id="PRO_5044807676" evidence="2">
    <location>
        <begin position="23"/>
        <end position="1109"/>
    </location>
</feature>
<dbReference type="EMBL" id="JABFTP020000185">
    <property type="protein sequence ID" value="KAL3287009.1"/>
    <property type="molecule type" value="Genomic_DNA"/>
</dbReference>
<feature type="region of interest" description="Disordered" evidence="1">
    <location>
        <begin position="812"/>
        <end position="857"/>
    </location>
</feature>
<gene>
    <name evidence="3" type="ORF">HHI36_001495</name>
</gene>
<feature type="region of interest" description="Disordered" evidence="1">
    <location>
        <begin position="863"/>
        <end position="882"/>
    </location>
</feature>
<feature type="compositionally biased region" description="Polar residues" evidence="1">
    <location>
        <begin position="580"/>
        <end position="592"/>
    </location>
</feature>
<sequence length="1109" mass="126181">MPTVRWRGPTVLVMAVFYLVIGYSDVSEGMQQPISMTADGWKPIIGSSRPPASHYQDEIKYYQNPTLKETVMAEPLATTTLATPAVTRLEPKAIQTVPISVNIIHQGNMKGKIPPHSKHTSQYFVLPNHGIHGPHIPLNAATLGRPGPPGMLKKGSIKSQHGYPNGKRIVKKPMIGQLLTAHSTRNEVYVPAPSQGSHSYYSPGKTVRTRESSGLGVLGQKLFSIKQPHAHTEFSSYFPPNNLYQVNPPVQHIIFQKQQINEIIPPYQVDTAQNIIPPTIFKTFADSNQNKHNQNSKINPEIRTPNDKVIFSHNPLGPNDLILQLPSYDQSVFGFGKQKIQGSVNEVTKDQGSHNDNILNLNQPSKELNQNFHIFRKPITDYPKPPTYEVTEGKWEDNTPPPNKFHRPNNVLDFNLPPFLPTPYKPVVPTSPTQNEVSTIFVELSNAVKHYPDTFKRNPYFFDVKEVSTHYPILGTPEIITAKLEHQEGITGKPLSKPIIEDLRTTTESIKQFVEKPSRNKSGHRRRRPTTKFTTTTQSSIEMENEKEENVREEFTTSTNISEELETERPYRPRRPTKVRPSSSNSGEQLPQVNRVRDRHRKRPYQNDLLKNHNRKRVKPNRFASEEDSYGKPTETISREQEVIDVLPIVQHFTTQGLRDFDIEQIDVTTIKPETHTQPITEQYDIPTRKIPHHIEDSSTEQKTPIPDDSSESEDQDVPYRKRPDYNREVSTSSYENESSNEEDTTPPNYESLKDFDQNKLSDTNQNNKRSKYQSATTTTDLPTTVTNFILPDHEVDFSTIKIPAVIHSFEHEENPKTTTTSEPTTTMLSTTSMKSHRRRPIKYNASSRPRFSVKDYRQRLNQYSTTSTTSESPKSSTENVRLRFPTRLRRPISTTLTTTQATEEVSTRSKFVPKEPRHSSPSSISNEIITEKNVKSVNTRLRPFGRTKSTTDHPMTTTKISIRPNLFSNRIRRPTPISLKTRIQNRNNNKISENSEVNNNDVTSVTNIQEISTVSNDNELSSTTEEQEEITESEIYSVTTSAPDSLKNEAFVYSQRVSDLTSSVKNDYEGFKSVPSNSRRIPNYYTISTEDPILPIEAFFSNISDRGK</sequence>
<feature type="signal peptide" evidence="2">
    <location>
        <begin position="1"/>
        <end position="22"/>
    </location>
</feature>
<name>A0ABD2P7U5_9CUCU</name>
<accession>A0ABD2P7U5</accession>
<evidence type="ECO:0000256" key="2">
    <source>
        <dbReference type="SAM" id="SignalP"/>
    </source>
</evidence>
<feature type="compositionally biased region" description="Basic and acidic residues" evidence="1">
    <location>
        <begin position="718"/>
        <end position="728"/>
    </location>
</feature>
<keyword evidence="2" id="KW-0732">Signal</keyword>
<feature type="region of interest" description="Disordered" evidence="1">
    <location>
        <begin position="670"/>
        <end position="778"/>
    </location>
</feature>
<feature type="compositionally biased region" description="Polar residues" evidence="1">
    <location>
        <begin position="761"/>
        <end position="776"/>
    </location>
</feature>
<evidence type="ECO:0000313" key="4">
    <source>
        <dbReference type="Proteomes" id="UP001516400"/>
    </source>
</evidence>
<proteinExistence type="predicted"/>
<feature type="compositionally biased region" description="Low complexity" evidence="1">
    <location>
        <begin position="729"/>
        <end position="738"/>
    </location>
</feature>
<feature type="region of interest" description="Disordered" evidence="1">
    <location>
        <begin position="892"/>
        <end position="957"/>
    </location>
</feature>
<evidence type="ECO:0000313" key="3">
    <source>
        <dbReference type="EMBL" id="KAL3287009.1"/>
    </source>
</evidence>
<dbReference type="AlphaFoldDB" id="A0ABD2P7U5"/>
<feature type="compositionally biased region" description="Low complexity" evidence="1">
    <location>
        <begin position="817"/>
        <end position="834"/>
    </location>
</feature>
<reference evidence="3 4" key="1">
    <citation type="journal article" date="2021" name="BMC Biol.">
        <title>Horizontally acquired antibacterial genes associated with adaptive radiation of ladybird beetles.</title>
        <authorList>
            <person name="Li H.S."/>
            <person name="Tang X.F."/>
            <person name="Huang Y.H."/>
            <person name="Xu Z.Y."/>
            <person name="Chen M.L."/>
            <person name="Du X.Y."/>
            <person name="Qiu B.Y."/>
            <person name="Chen P.T."/>
            <person name="Zhang W."/>
            <person name="Slipinski A."/>
            <person name="Escalona H.E."/>
            <person name="Waterhouse R.M."/>
            <person name="Zwick A."/>
            <person name="Pang H."/>
        </authorList>
    </citation>
    <scope>NUCLEOTIDE SEQUENCE [LARGE SCALE GENOMIC DNA]</scope>
    <source>
        <strain evidence="3">SYSU2018</strain>
    </source>
</reference>
<protein>
    <submittedName>
        <fullName evidence="3">Uncharacterized protein</fullName>
    </submittedName>
</protein>
<comment type="caution">
    <text evidence="3">The sequence shown here is derived from an EMBL/GenBank/DDBJ whole genome shotgun (WGS) entry which is preliminary data.</text>
</comment>
<feature type="compositionally biased region" description="Low complexity" evidence="1">
    <location>
        <begin position="894"/>
        <end position="905"/>
    </location>
</feature>
<feature type="compositionally biased region" description="Polar residues" evidence="1">
    <location>
        <begin position="920"/>
        <end position="929"/>
    </location>
</feature>
<feature type="compositionally biased region" description="Basic residues" evidence="1">
    <location>
        <begin position="519"/>
        <end position="530"/>
    </location>
</feature>
<keyword evidence="4" id="KW-1185">Reference proteome</keyword>
<feature type="compositionally biased region" description="Low complexity" evidence="1">
    <location>
        <begin position="865"/>
        <end position="878"/>
    </location>
</feature>
<organism evidence="3 4">
    <name type="scientific">Cryptolaemus montrouzieri</name>
    <dbReference type="NCBI Taxonomy" id="559131"/>
    <lineage>
        <taxon>Eukaryota</taxon>
        <taxon>Metazoa</taxon>
        <taxon>Ecdysozoa</taxon>
        <taxon>Arthropoda</taxon>
        <taxon>Hexapoda</taxon>
        <taxon>Insecta</taxon>
        <taxon>Pterygota</taxon>
        <taxon>Neoptera</taxon>
        <taxon>Endopterygota</taxon>
        <taxon>Coleoptera</taxon>
        <taxon>Polyphaga</taxon>
        <taxon>Cucujiformia</taxon>
        <taxon>Coccinelloidea</taxon>
        <taxon>Coccinellidae</taxon>
        <taxon>Scymninae</taxon>
        <taxon>Scymnini</taxon>
        <taxon>Cryptolaemus</taxon>
    </lineage>
</organism>